<proteinExistence type="predicted"/>
<gene>
    <name evidence="1" type="ORF">HNP98_004017</name>
</gene>
<protein>
    <submittedName>
        <fullName evidence="1">Uncharacterized protein</fullName>
    </submittedName>
</protein>
<accession>A0ABX2FW25</accession>
<comment type="caution">
    <text evidence="1">The sequence shown here is derived from an EMBL/GenBank/DDBJ whole genome shotgun (WGS) entry which is preliminary data.</text>
</comment>
<keyword evidence="2" id="KW-1185">Reference proteome</keyword>
<reference evidence="1 2" key="1">
    <citation type="submission" date="2020-05" db="EMBL/GenBank/DDBJ databases">
        <title>Genomic Encyclopedia of Type Strains, Phase IV (KMG-V): Genome sequencing to study the core and pangenomes of soil and plant-associated prokaryotes.</title>
        <authorList>
            <person name="Whitman W."/>
        </authorList>
    </citation>
    <scope>NUCLEOTIDE SEQUENCE [LARGE SCALE GENOMIC DNA]</scope>
    <source>
        <strain evidence="1 2">9A</strain>
    </source>
</reference>
<evidence type="ECO:0000313" key="2">
    <source>
        <dbReference type="Proteomes" id="UP000779507"/>
    </source>
</evidence>
<evidence type="ECO:0000313" key="1">
    <source>
        <dbReference type="EMBL" id="NRT21172.1"/>
    </source>
</evidence>
<dbReference type="EMBL" id="JABSNP010000026">
    <property type="protein sequence ID" value="NRT21172.1"/>
    <property type="molecule type" value="Genomic_DNA"/>
</dbReference>
<sequence length="30" mass="3404">MASSSITVDFLHLPTTPGTTRVQYGEKYRF</sequence>
<name>A0ABX2FW25_9BACT</name>
<organism evidence="1 2">
    <name type="scientific">Hymenobacter caeli</name>
    <dbReference type="NCBI Taxonomy" id="2735894"/>
    <lineage>
        <taxon>Bacteria</taxon>
        <taxon>Pseudomonadati</taxon>
        <taxon>Bacteroidota</taxon>
        <taxon>Cytophagia</taxon>
        <taxon>Cytophagales</taxon>
        <taxon>Hymenobacteraceae</taxon>
        <taxon>Hymenobacter</taxon>
    </lineage>
</organism>
<dbReference type="Proteomes" id="UP000779507">
    <property type="component" value="Unassembled WGS sequence"/>
</dbReference>